<dbReference type="RefSeq" id="WP_106197527.1">
    <property type="nucleotide sequence ID" value="NZ_JAXEIU010000031.1"/>
</dbReference>
<keyword evidence="4" id="KW-0238">DNA-binding</keyword>
<evidence type="ECO:0000259" key="6">
    <source>
        <dbReference type="Pfam" id="PF04542"/>
    </source>
</evidence>
<accession>A0ABX5LNF8</accession>
<evidence type="ECO:0000256" key="2">
    <source>
        <dbReference type="ARBA" id="ARBA00023015"/>
    </source>
</evidence>
<name>A0ABX5LNF8_9BACT</name>
<gene>
    <name evidence="8" type="ORF">B0H50_102142</name>
</gene>
<dbReference type="SUPFAM" id="SSF88659">
    <property type="entry name" value="Sigma3 and sigma4 domains of RNA polymerase sigma factors"/>
    <property type="match status" value="1"/>
</dbReference>
<organism evidence="8 9">
    <name type="scientific">Hallerella porci</name>
    <dbReference type="NCBI Taxonomy" id="1945871"/>
    <lineage>
        <taxon>Bacteria</taxon>
        <taxon>Pseudomonadati</taxon>
        <taxon>Fibrobacterota</taxon>
        <taxon>Fibrobacteria</taxon>
        <taxon>Fibrobacterales</taxon>
        <taxon>Fibrobacteraceae</taxon>
        <taxon>Hallerella</taxon>
    </lineage>
</organism>
<dbReference type="InterPro" id="IPR013325">
    <property type="entry name" value="RNA_pol_sigma_r2"/>
</dbReference>
<comment type="similarity">
    <text evidence="1">Belongs to the sigma-70 factor family. ECF subfamily.</text>
</comment>
<dbReference type="PANTHER" id="PTHR43133:SF8">
    <property type="entry name" value="RNA POLYMERASE SIGMA FACTOR HI_1459-RELATED"/>
    <property type="match status" value="1"/>
</dbReference>
<dbReference type="Pfam" id="PF04542">
    <property type="entry name" value="Sigma70_r2"/>
    <property type="match status" value="1"/>
</dbReference>
<dbReference type="PANTHER" id="PTHR43133">
    <property type="entry name" value="RNA POLYMERASE ECF-TYPE SIGMA FACTO"/>
    <property type="match status" value="1"/>
</dbReference>
<dbReference type="Gene3D" id="1.10.1740.10">
    <property type="match status" value="1"/>
</dbReference>
<dbReference type="SUPFAM" id="SSF88946">
    <property type="entry name" value="Sigma2 domain of RNA polymerase sigma factors"/>
    <property type="match status" value="1"/>
</dbReference>
<keyword evidence="9" id="KW-1185">Reference proteome</keyword>
<dbReference type="EMBL" id="QGHD01000002">
    <property type="protein sequence ID" value="PWL03970.1"/>
    <property type="molecule type" value="Genomic_DNA"/>
</dbReference>
<dbReference type="InterPro" id="IPR013249">
    <property type="entry name" value="RNA_pol_sigma70_r4_t2"/>
</dbReference>
<dbReference type="Pfam" id="PF08281">
    <property type="entry name" value="Sigma70_r4_2"/>
    <property type="match status" value="1"/>
</dbReference>
<evidence type="ECO:0000256" key="4">
    <source>
        <dbReference type="ARBA" id="ARBA00023125"/>
    </source>
</evidence>
<keyword evidence="2" id="KW-0805">Transcription regulation</keyword>
<proteinExistence type="inferred from homology"/>
<dbReference type="Proteomes" id="UP000245523">
    <property type="component" value="Unassembled WGS sequence"/>
</dbReference>
<evidence type="ECO:0000256" key="3">
    <source>
        <dbReference type="ARBA" id="ARBA00023082"/>
    </source>
</evidence>
<sequence>MVHIQRPLQNTDVLRLWNKHQFQIYKLCFSKIRKKELLHDVMQNIYIRLHTHFHQVCLLENPWAWLMRVAENECNDELRRLMRAEEGCKHFYHYFHSLVKRERKREQTAKHLNFLLEKIPPQYGTLVELHYLKGFSIAELSDISGCTRAAVSKRLLLSVDMIRRKTENLVKKS</sequence>
<reference evidence="8 9" key="1">
    <citation type="submission" date="2018-05" db="EMBL/GenBank/DDBJ databases">
        <title>Animal gut microbial communities from fecal samples from Wisconsin, USA.</title>
        <authorList>
            <person name="Neumann A."/>
        </authorList>
    </citation>
    <scope>NUCLEOTIDE SEQUENCE [LARGE SCALE GENOMIC DNA]</scope>
    <source>
        <strain evidence="8 9">UWS4</strain>
    </source>
</reference>
<dbReference type="InterPro" id="IPR013324">
    <property type="entry name" value="RNA_pol_sigma_r3/r4-like"/>
</dbReference>
<dbReference type="Gene3D" id="1.10.10.10">
    <property type="entry name" value="Winged helix-like DNA-binding domain superfamily/Winged helix DNA-binding domain"/>
    <property type="match status" value="1"/>
</dbReference>
<evidence type="ECO:0000313" key="9">
    <source>
        <dbReference type="Proteomes" id="UP000245523"/>
    </source>
</evidence>
<dbReference type="InterPro" id="IPR039425">
    <property type="entry name" value="RNA_pol_sigma-70-like"/>
</dbReference>
<protein>
    <submittedName>
        <fullName evidence="8">RNA polymerase sigma factor (Sigma-70 family)</fullName>
    </submittedName>
</protein>
<keyword evidence="3" id="KW-0731">Sigma factor</keyword>
<evidence type="ECO:0000313" key="8">
    <source>
        <dbReference type="EMBL" id="PWL03970.1"/>
    </source>
</evidence>
<keyword evidence="5" id="KW-0804">Transcription</keyword>
<evidence type="ECO:0000259" key="7">
    <source>
        <dbReference type="Pfam" id="PF08281"/>
    </source>
</evidence>
<dbReference type="InterPro" id="IPR036388">
    <property type="entry name" value="WH-like_DNA-bd_sf"/>
</dbReference>
<comment type="caution">
    <text evidence="8">The sequence shown here is derived from an EMBL/GenBank/DDBJ whole genome shotgun (WGS) entry which is preliminary data.</text>
</comment>
<evidence type="ECO:0000256" key="5">
    <source>
        <dbReference type="ARBA" id="ARBA00023163"/>
    </source>
</evidence>
<feature type="domain" description="RNA polymerase sigma factor 70 region 4 type 2" evidence="7">
    <location>
        <begin position="115"/>
        <end position="155"/>
    </location>
</feature>
<feature type="domain" description="RNA polymerase sigma-70 region 2" evidence="6">
    <location>
        <begin position="16"/>
        <end position="83"/>
    </location>
</feature>
<dbReference type="InterPro" id="IPR007627">
    <property type="entry name" value="RNA_pol_sigma70_r2"/>
</dbReference>
<evidence type="ECO:0000256" key="1">
    <source>
        <dbReference type="ARBA" id="ARBA00010641"/>
    </source>
</evidence>
<dbReference type="NCBIfam" id="TIGR02937">
    <property type="entry name" value="sigma70-ECF"/>
    <property type="match status" value="1"/>
</dbReference>
<dbReference type="InterPro" id="IPR014284">
    <property type="entry name" value="RNA_pol_sigma-70_dom"/>
</dbReference>